<evidence type="ECO:0000313" key="3">
    <source>
        <dbReference type="Proteomes" id="UP000006671"/>
    </source>
</evidence>
<evidence type="ECO:0000256" key="1">
    <source>
        <dbReference type="SAM" id="MobiDB-lite"/>
    </source>
</evidence>
<sequence length="264" mass="30430">MSKGINKSSNTKKKTNTKTTVKKTNTKNTVKNTNTKNTVKNTVKNTNKKNTIKKKNPKLAREVVNYTTVNAKWFLYAPTTTESGFKATFIPVSGPFNRVEEMKRVACLQMFCESCAITLGFYLDPSMFKRFQTGIRIASLKPEWFSHYFESCGGKMKNRVQYIRYNGHSLSITCPSYEFYGLENMPPLNCNGSYASTVFQVSQPILMNHPFQPHFKWIEQWKFVYRLYFSKLVFICNPVTNMVSVDLEFTKDVQSMDCTGFQIV</sequence>
<protein>
    <submittedName>
        <fullName evidence="2">Predicted protein</fullName>
    </submittedName>
</protein>
<dbReference type="AlphaFoldDB" id="D2VWB1"/>
<dbReference type="Proteomes" id="UP000006671">
    <property type="component" value="Unassembled WGS sequence"/>
</dbReference>
<feature type="region of interest" description="Disordered" evidence="1">
    <location>
        <begin position="1"/>
        <end position="33"/>
    </location>
</feature>
<gene>
    <name evidence="2" type="ORF">NAEGRDRAFT_73319</name>
</gene>
<dbReference type="GeneID" id="8858645"/>
<name>D2VWB1_NAEGR</name>
<organism evidence="3">
    <name type="scientific">Naegleria gruberi</name>
    <name type="common">Amoeba</name>
    <dbReference type="NCBI Taxonomy" id="5762"/>
    <lineage>
        <taxon>Eukaryota</taxon>
        <taxon>Discoba</taxon>
        <taxon>Heterolobosea</taxon>
        <taxon>Tetramitia</taxon>
        <taxon>Eutetramitia</taxon>
        <taxon>Vahlkampfiidae</taxon>
        <taxon>Naegleria</taxon>
    </lineage>
</organism>
<dbReference type="RefSeq" id="XP_002671546.1">
    <property type="nucleotide sequence ID" value="XM_002671500.1"/>
</dbReference>
<dbReference type="KEGG" id="ngr:NAEGRDRAFT_73319"/>
<dbReference type="EMBL" id="GG738904">
    <property type="protein sequence ID" value="EFC38802.1"/>
    <property type="molecule type" value="Genomic_DNA"/>
</dbReference>
<dbReference type="OrthoDB" id="10580303at2759"/>
<reference evidence="2 3" key="1">
    <citation type="journal article" date="2010" name="Cell">
        <title>The genome of Naegleria gruberi illuminates early eukaryotic versatility.</title>
        <authorList>
            <person name="Fritz-Laylin L.K."/>
            <person name="Prochnik S.E."/>
            <person name="Ginger M.L."/>
            <person name="Dacks J.B."/>
            <person name="Carpenter M.L."/>
            <person name="Field M.C."/>
            <person name="Kuo A."/>
            <person name="Paredez A."/>
            <person name="Chapman J."/>
            <person name="Pham J."/>
            <person name="Shu S."/>
            <person name="Neupane R."/>
            <person name="Cipriano M."/>
            <person name="Mancuso J."/>
            <person name="Tu H."/>
            <person name="Salamov A."/>
            <person name="Lindquist E."/>
            <person name="Shapiro H."/>
            <person name="Lucas S."/>
            <person name="Grigoriev I.V."/>
            <person name="Cande W.Z."/>
            <person name="Fulton C."/>
            <person name="Rokhsar D.S."/>
            <person name="Dawson S.C."/>
        </authorList>
    </citation>
    <scope>NUCLEOTIDE SEQUENCE [LARGE SCALE GENOMIC DNA]</scope>
    <source>
        <strain evidence="2 3">NEG-M</strain>
    </source>
</reference>
<evidence type="ECO:0000313" key="2">
    <source>
        <dbReference type="EMBL" id="EFC38802.1"/>
    </source>
</evidence>
<feature type="compositionally biased region" description="Basic residues" evidence="1">
    <location>
        <begin position="10"/>
        <end position="25"/>
    </location>
</feature>
<dbReference type="VEuPathDB" id="AmoebaDB:NAEGRDRAFT_73319"/>
<proteinExistence type="predicted"/>
<keyword evidence="3" id="KW-1185">Reference proteome</keyword>
<accession>D2VWB1</accession>
<dbReference type="InParanoid" id="D2VWB1"/>